<organism evidence="3 4">
    <name type="scientific">Amycolatopsis sulphurea</name>
    <dbReference type="NCBI Taxonomy" id="76022"/>
    <lineage>
        <taxon>Bacteria</taxon>
        <taxon>Bacillati</taxon>
        <taxon>Actinomycetota</taxon>
        <taxon>Actinomycetes</taxon>
        <taxon>Pseudonocardiales</taxon>
        <taxon>Pseudonocardiaceae</taxon>
        <taxon>Amycolatopsis</taxon>
    </lineage>
</organism>
<evidence type="ECO:0000259" key="2">
    <source>
        <dbReference type="Pfam" id="PF00561"/>
    </source>
</evidence>
<dbReference type="PANTHER" id="PTHR43329">
    <property type="entry name" value="EPOXIDE HYDROLASE"/>
    <property type="match status" value="1"/>
</dbReference>
<dbReference type="SUPFAM" id="SSF53474">
    <property type="entry name" value="alpha/beta-Hydrolases"/>
    <property type="match status" value="1"/>
</dbReference>
<evidence type="ECO:0000313" key="3">
    <source>
        <dbReference type="EMBL" id="PFG48764.1"/>
    </source>
</evidence>
<comment type="caution">
    <text evidence="3">The sequence shown here is derived from an EMBL/GenBank/DDBJ whole genome shotgun (WGS) entry which is preliminary data.</text>
</comment>
<dbReference type="InterPro" id="IPR029058">
    <property type="entry name" value="AB_hydrolase_fold"/>
</dbReference>
<dbReference type="Pfam" id="PF00561">
    <property type="entry name" value="Abhydrolase_1"/>
    <property type="match status" value="1"/>
</dbReference>
<dbReference type="PRINTS" id="PR00111">
    <property type="entry name" value="ABHYDROLASE"/>
</dbReference>
<reference evidence="3 4" key="1">
    <citation type="submission" date="2017-10" db="EMBL/GenBank/DDBJ databases">
        <title>Sequencing the genomes of 1000 actinobacteria strains.</title>
        <authorList>
            <person name="Klenk H.-P."/>
        </authorList>
    </citation>
    <scope>NUCLEOTIDE SEQUENCE [LARGE SCALE GENOMIC DNA]</scope>
    <source>
        <strain evidence="3 4">DSM 46092</strain>
    </source>
</reference>
<dbReference type="EMBL" id="PDJK01000002">
    <property type="protein sequence ID" value="PFG48764.1"/>
    <property type="molecule type" value="Genomic_DNA"/>
</dbReference>
<dbReference type="Gene3D" id="3.40.50.1820">
    <property type="entry name" value="alpha/beta hydrolase"/>
    <property type="match status" value="1"/>
</dbReference>
<proteinExistence type="predicted"/>
<protein>
    <submittedName>
        <fullName evidence="3">Pimeloyl-ACP methyl ester carboxylesterase</fullName>
    </submittedName>
</protein>
<dbReference type="Proteomes" id="UP000243542">
    <property type="component" value="Unassembled WGS sequence"/>
</dbReference>
<name>A0A2A9FBN0_9PSEU</name>
<dbReference type="AlphaFoldDB" id="A0A2A9FBN0"/>
<dbReference type="GO" id="GO:0016787">
    <property type="term" value="F:hydrolase activity"/>
    <property type="evidence" value="ECO:0007669"/>
    <property type="project" value="UniProtKB-KW"/>
</dbReference>
<evidence type="ECO:0000256" key="1">
    <source>
        <dbReference type="ARBA" id="ARBA00022801"/>
    </source>
</evidence>
<evidence type="ECO:0000313" key="4">
    <source>
        <dbReference type="Proteomes" id="UP000243542"/>
    </source>
</evidence>
<dbReference type="InterPro" id="IPR000073">
    <property type="entry name" value="AB_hydrolase_1"/>
</dbReference>
<sequence>MLELTPDPSIVRAEGPWVHRDVSANGIRLHVAECGEGPLVLFLHGFAEYWWAWHHQLPAMAEAGFRAVAVDLRGYGDSDKPPRGYDAWTLAGDVGGLIKALGARRAHLVGHAWGGMLAWTVAALHPRLVASVTSVGGAHPLALKSAVKRSALRPARGQARATGHLFRFQVPMAPEKWLVRDSAANVETLFSDWSGARWRDTREFAETVPAFRQAMLVPGVAHSALEYYRWAFRAQFRGDGRRFTEAVGRRVTAPLLQLHGAEDTCILPETALTSVHWAGPHQAPQIWPEVGHFPHLEVPERVTESLIDFVR</sequence>
<dbReference type="InterPro" id="IPR000639">
    <property type="entry name" value="Epox_hydrolase-like"/>
</dbReference>
<keyword evidence="4" id="KW-1185">Reference proteome</keyword>
<keyword evidence="1" id="KW-0378">Hydrolase</keyword>
<accession>A0A2A9FBN0</accession>
<dbReference type="PRINTS" id="PR00412">
    <property type="entry name" value="EPOXHYDRLASE"/>
</dbReference>
<gene>
    <name evidence="3" type="ORF">ATK36_3873</name>
</gene>
<feature type="domain" description="AB hydrolase-1" evidence="2">
    <location>
        <begin position="38"/>
        <end position="297"/>
    </location>
</feature>